<accession>A0A401H7Y1</accession>
<organism evidence="1 2">
    <name type="scientific">Aeropyrum pernix</name>
    <dbReference type="NCBI Taxonomy" id="56636"/>
    <lineage>
        <taxon>Archaea</taxon>
        <taxon>Thermoproteota</taxon>
        <taxon>Thermoprotei</taxon>
        <taxon>Desulfurococcales</taxon>
        <taxon>Desulfurococcaceae</taxon>
        <taxon>Aeropyrum</taxon>
    </lineage>
</organism>
<comment type="caution">
    <text evidence="1">The sequence shown here is derived from an EMBL/GenBank/DDBJ whole genome shotgun (WGS) entry which is preliminary data.</text>
</comment>
<dbReference type="AlphaFoldDB" id="A0A401H7Y1"/>
<name>A0A401H7Y1_AERPX</name>
<dbReference type="Proteomes" id="UP000291213">
    <property type="component" value="Unassembled WGS sequence"/>
</dbReference>
<dbReference type="EMBL" id="BDMD01000007">
    <property type="protein sequence ID" value="GBF08503.1"/>
    <property type="molecule type" value="Genomic_DNA"/>
</dbReference>
<reference evidence="1 2" key="1">
    <citation type="submission" date="2017-02" db="EMBL/GenBank/DDBJ databases">
        <title>isolation and characterization of a novel temperate virus Aeropyrum globular virus 1 infecting hyperthermophilic archaeon Aeropyrum.</title>
        <authorList>
            <person name="Yumiya M."/>
            <person name="Yoshida T."/>
            <person name="Sako Y."/>
        </authorList>
    </citation>
    <scope>NUCLEOTIDE SEQUENCE [LARGE SCALE GENOMIC DNA]</scope>
    <source>
        <strain evidence="1 2">YK1-12-2013</strain>
    </source>
</reference>
<evidence type="ECO:0000313" key="1">
    <source>
        <dbReference type="EMBL" id="GBF08503.1"/>
    </source>
</evidence>
<evidence type="ECO:0000313" key="2">
    <source>
        <dbReference type="Proteomes" id="UP000291213"/>
    </source>
</evidence>
<protein>
    <submittedName>
        <fullName evidence="1">Uncharacterized protein</fullName>
    </submittedName>
</protein>
<sequence length="316" mass="35161">MRGAAALYASGDIKHVHGAVVFDRYSRIHQVIGIPAPPGFIPAIPKYEPCKRLTPWSRAGIGFCRILVEYTPAGVEDSARRLGMEMRFDGLYNARMPYLRLEDVTLYTHPQYALEQVYRQGHPQVLKTLYRIARSLEKLPIRGLGLTGSLATLTYNPLHSDIDIVVFEALDPAGLVETLETLGRPELDTIEYVGPLRGSYRVGWRRRLVDGKRVTFVAAPREPGSMCKPLSTYWTIDPPAAKAVETRLYIPPGQPSALHYPPCAHSEEGVWIVSFEYNVALELFEGGEFRVTAEAGSKGHALYVGVRGLETGIQRV</sequence>
<proteinExistence type="predicted"/>
<gene>
    <name evidence="1" type="ORF">apy_02280</name>
</gene>